<dbReference type="InterPro" id="IPR013897">
    <property type="entry name" value="Duc1"/>
</dbReference>
<reference evidence="3" key="1">
    <citation type="submission" date="2020-11" db="EMBL/GenBank/DDBJ databases">
        <authorList>
            <consortium name="DOE Joint Genome Institute"/>
            <person name="Ahrendt S."/>
            <person name="Riley R."/>
            <person name="Andreopoulos W."/>
            <person name="Labutti K."/>
            <person name="Pangilinan J."/>
            <person name="Ruiz-Duenas F.J."/>
            <person name="Barrasa J.M."/>
            <person name="Sanchez-Garcia M."/>
            <person name="Camarero S."/>
            <person name="Miyauchi S."/>
            <person name="Serrano A."/>
            <person name="Linde D."/>
            <person name="Babiker R."/>
            <person name="Drula E."/>
            <person name="Ayuso-Fernandez I."/>
            <person name="Pacheco R."/>
            <person name="Padilla G."/>
            <person name="Ferreira P."/>
            <person name="Barriuso J."/>
            <person name="Kellner H."/>
            <person name="Castanera R."/>
            <person name="Alfaro M."/>
            <person name="Ramirez L."/>
            <person name="Pisabarro A.G."/>
            <person name="Kuo A."/>
            <person name="Tritt A."/>
            <person name="Lipzen A."/>
            <person name="He G."/>
            <person name="Yan M."/>
            <person name="Ng V."/>
            <person name="Cullen D."/>
            <person name="Martin F."/>
            <person name="Rosso M.-N."/>
            <person name="Henrissat B."/>
            <person name="Hibbett D."/>
            <person name="Martinez A.T."/>
            <person name="Grigoriev I.V."/>
        </authorList>
    </citation>
    <scope>NUCLEOTIDE SEQUENCE</scope>
    <source>
        <strain evidence="3">CBS 247.69</strain>
    </source>
</reference>
<comment type="caution">
    <text evidence="3">The sequence shown here is derived from an EMBL/GenBank/DDBJ whole genome shotgun (WGS) entry which is preliminary data.</text>
</comment>
<gene>
    <name evidence="3" type="ORF">BDZ94DRAFT_900704</name>
</gene>
<sequence length="368" mass="40470">MAPRFRVLAGATPETMTPITSKVNTNEAHRIVSELFEGEVVVNIKGFTDSEGQVKDSDYFSREDRQGITWSLQVRGRFLKSYSADDILFGNTFDRPLKLPWGSGAALKFMNYMDPTLTHDLSSSTKPWALSPLVSTMPHLAHARIPSGSPHERDFLKPDSDFSGPKIHDVLPPFPPSQSLVDDTSQIHLALSDMGSPRGSSSSASSSTSSVSSTLSVAHSFTSAVSSSSKKSKGSSGRASKIKDAVNGLHTGRKRKKVSRPGLDLETASQRRSYFSSAEHRQAIHFGPKDVITTDFCYGFLEFSPTLSLRLPGGISFDLMRYWDRQPVRFVCCERKETAVEGEDPWGALFWCVAIEVGDEEEGPEVEQ</sequence>
<organism evidence="3 4">
    <name type="scientific">Collybia nuda</name>
    <dbReference type="NCBI Taxonomy" id="64659"/>
    <lineage>
        <taxon>Eukaryota</taxon>
        <taxon>Fungi</taxon>
        <taxon>Dikarya</taxon>
        <taxon>Basidiomycota</taxon>
        <taxon>Agaricomycotina</taxon>
        <taxon>Agaricomycetes</taxon>
        <taxon>Agaricomycetidae</taxon>
        <taxon>Agaricales</taxon>
        <taxon>Tricholomatineae</taxon>
        <taxon>Clitocybaceae</taxon>
        <taxon>Collybia</taxon>
    </lineage>
</organism>
<dbReference type="OrthoDB" id="2119945at2759"/>
<evidence type="ECO:0000259" key="2">
    <source>
        <dbReference type="Pfam" id="PF08588"/>
    </source>
</evidence>
<dbReference type="Proteomes" id="UP000807353">
    <property type="component" value="Unassembled WGS sequence"/>
</dbReference>
<feature type="domain" description="Domain of unknown function at the cortex 1" evidence="2">
    <location>
        <begin position="4"/>
        <end position="356"/>
    </location>
</feature>
<feature type="region of interest" description="Disordered" evidence="1">
    <location>
        <begin position="226"/>
        <end position="264"/>
    </location>
</feature>
<evidence type="ECO:0000313" key="3">
    <source>
        <dbReference type="EMBL" id="KAF9467742.1"/>
    </source>
</evidence>
<evidence type="ECO:0000256" key="1">
    <source>
        <dbReference type="SAM" id="MobiDB-lite"/>
    </source>
</evidence>
<dbReference type="AlphaFoldDB" id="A0A9P5YF47"/>
<proteinExistence type="predicted"/>
<keyword evidence="4" id="KW-1185">Reference proteome</keyword>
<protein>
    <recommendedName>
        <fullName evidence="2">Domain of unknown function at the cortex 1 domain-containing protein</fullName>
    </recommendedName>
</protein>
<accession>A0A9P5YF47</accession>
<name>A0A9P5YF47_9AGAR</name>
<dbReference type="PANTHER" id="PTHR34826">
    <property type="entry name" value="UPF0590 PROTEIN C409.17C"/>
    <property type="match status" value="1"/>
</dbReference>
<dbReference type="PANTHER" id="PTHR34826:SF2">
    <property type="entry name" value="UPF0590 PROTEIN C409.17C"/>
    <property type="match status" value="1"/>
</dbReference>
<evidence type="ECO:0000313" key="4">
    <source>
        <dbReference type="Proteomes" id="UP000807353"/>
    </source>
</evidence>
<dbReference type="EMBL" id="MU150235">
    <property type="protein sequence ID" value="KAF9467742.1"/>
    <property type="molecule type" value="Genomic_DNA"/>
</dbReference>
<feature type="compositionally biased region" description="Low complexity" evidence="1">
    <location>
        <begin position="226"/>
        <end position="239"/>
    </location>
</feature>
<dbReference type="Pfam" id="PF08588">
    <property type="entry name" value="Duc1"/>
    <property type="match status" value="1"/>
</dbReference>